<dbReference type="PANTHER" id="PTHR47659:SF4">
    <property type="entry name" value="ZN(II)2CYS6 TRANSCRIPTION FACTOR (EUROFUNG)"/>
    <property type="match status" value="1"/>
</dbReference>
<evidence type="ECO:0000256" key="4">
    <source>
        <dbReference type="ARBA" id="ARBA00023125"/>
    </source>
</evidence>
<dbReference type="InterPro" id="IPR035965">
    <property type="entry name" value="PAS-like_dom_sf"/>
</dbReference>
<dbReference type="PROSITE" id="PS50048">
    <property type="entry name" value="ZN2_CY6_FUNGAL_2"/>
    <property type="match status" value="1"/>
</dbReference>
<evidence type="ECO:0000313" key="11">
    <source>
        <dbReference type="Proteomes" id="UP000094043"/>
    </source>
</evidence>
<evidence type="ECO:0000256" key="1">
    <source>
        <dbReference type="ARBA" id="ARBA00022723"/>
    </source>
</evidence>
<evidence type="ECO:0000256" key="5">
    <source>
        <dbReference type="ARBA" id="ARBA00023163"/>
    </source>
</evidence>
<name>A0AAJ8JQG0_9TREE</name>
<dbReference type="GO" id="GO:0003677">
    <property type="term" value="F:DNA binding"/>
    <property type="evidence" value="ECO:0007669"/>
    <property type="project" value="UniProtKB-KW"/>
</dbReference>
<feature type="compositionally biased region" description="Polar residues" evidence="8">
    <location>
        <begin position="1"/>
        <end position="11"/>
    </location>
</feature>
<dbReference type="PANTHER" id="PTHR47659">
    <property type="entry name" value="ZN(II)2CYS6 TRANSCRIPTION FACTOR (EUROFUNG)-RELATED"/>
    <property type="match status" value="1"/>
</dbReference>
<dbReference type="AlphaFoldDB" id="A0AAJ8JQG0"/>
<proteinExistence type="predicted"/>
<feature type="region of interest" description="Disordered" evidence="8">
    <location>
        <begin position="311"/>
        <end position="344"/>
    </location>
</feature>
<gene>
    <name evidence="10" type="ORF">L203_101620</name>
</gene>
<accession>A0AAJ8JQG0</accession>
<evidence type="ECO:0000313" key="10">
    <source>
        <dbReference type="EMBL" id="WVN86456.1"/>
    </source>
</evidence>
<dbReference type="Gene3D" id="3.30.450.20">
    <property type="entry name" value="PAS domain"/>
    <property type="match status" value="1"/>
</dbReference>
<feature type="compositionally biased region" description="Polar residues" evidence="8">
    <location>
        <begin position="381"/>
        <end position="392"/>
    </location>
</feature>
<dbReference type="KEGG" id="cdep:91085833"/>
<evidence type="ECO:0000256" key="7">
    <source>
        <dbReference type="ARBA" id="ARBA00040903"/>
    </source>
</evidence>
<protein>
    <recommendedName>
        <fullName evidence="7">Transcription activator of gluconeogenesis ERT1</fullName>
    </recommendedName>
</protein>
<sequence length="480" mass="52147">MEYDSSASRQPYLNGPGSRAILGGDPGPSTVAQMEYETKEVPAIRRVGGKANVSSACAPCKKAHLACDVARPCKRCVNMGKEDQCADVPKRGRPKVPRPALGEPYVRMRPAPDASGVGKWRGPSVYDQPYVTAVDVPLGERVSPLRASRLEGSYPDAFVQPFTLFTTTDFKILRATPTCFHLIGYHPNEFVNLNLLDWIHPQDRHLVDMERSRLLSVPYVDAPLTSTEVTQAAVTQRTELELLSPAEGMREPYPNKNVRVLHADALFSPFNVRLHIGGGLGASLWQFPSLNKVYLVVSFLAIPRAANPEDTASFRRASQPAPPTPITPAPISGPGTLPGFSSIAAGVEPPQSLYDRSSGQALYPQASARPLSAHQTYPPASAQSYLPPTSQPYYPRTGPPAYSRRTPSPNPGYRTPQSAAYPAANSQDYPVQPGYYPSPSTGHAQETFRRYEWKAPSGPRDSGPPSGGVMSDGTKRAWEL</sequence>
<dbReference type="InterPro" id="IPR050335">
    <property type="entry name" value="ERT1_acuK_gluconeogen_tf"/>
</dbReference>
<evidence type="ECO:0000259" key="9">
    <source>
        <dbReference type="PROSITE" id="PS50048"/>
    </source>
</evidence>
<keyword evidence="4" id="KW-0238">DNA-binding</keyword>
<dbReference type="CDD" id="cd00130">
    <property type="entry name" value="PAS"/>
    <property type="match status" value="1"/>
</dbReference>
<dbReference type="CDD" id="cd00067">
    <property type="entry name" value="GAL4"/>
    <property type="match status" value="1"/>
</dbReference>
<dbReference type="PROSITE" id="PS00463">
    <property type="entry name" value="ZN2_CY6_FUNGAL_1"/>
    <property type="match status" value="1"/>
</dbReference>
<evidence type="ECO:0000256" key="3">
    <source>
        <dbReference type="ARBA" id="ARBA00023015"/>
    </source>
</evidence>
<keyword evidence="5" id="KW-0804">Transcription</keyword>
<feature type="compositionally biased region" description="Low complexity" evidence="8">
    <location>
        <begin position="456"/>
        <end position="468"/>
    </location>
</feature>
<dbReference type="InterPro" id="IPR000014">
    <property type="entry name" value="PAS"/>
</dbReference>
<evidence type="ECO:0000256" key="6">
    <source>
        <dbReference type="ARBA" id="ARBA00023242"/>
    </source>
</evidence>
<dbReference type="Proteomes" id="UP000094043">
    <property type="component" value="Chromosome 2"/>
</dbReference>
<keyword evidence="1" id="KW-0479">Metal-binding</keyword>
<dbReference type="RefSeq" id="XP_066067156.1">
    <property type="nucleotide sequence ID" value="XM_066211059.1"/>
</dbReference>
<reference evidence="10" key="1">
    <citation type="submission" date="2016-06" db="EMBL/GenBank/DDBJ databases">
        <authorList>
            <person name="Cuomo C."/>
            <person name="Litvintseva A."/>
            <person name="Heitman J."/>
            <person name="Chen Y."/>
            <person name="Sun S."/>
            <person name="Springer D."/>
            <person name="Dromer F."/>
            <person name="Young S."/>
            <person name="Zeng Q."/>
            <person name="Chapman S."/>
            <person name="Gujja S."/>
            <person name="Saif S."/>
            <person name="Birren B."/>
        </authorList>
    </citation>
    <scope>NUCLEOTIDE SEQUENCE</scope>
    <source>
        <strain evidence="10">CBS 7841</strain>
    </source>
</reference>
<reference evidence="10" key="2">
    <citation type="journal article" date="2022" name="Elife">
        <title>Obligate sexual reproduction of a homothallic fungus closely related to the Cryptococcus pathogenic species complex.</title>
        <authorList>
            <person name="Passer A.R."/>
            <person name="Clancey S.A."/>
            <person name="Shea T."/>
            <person name="David-Palma M."/>
            <person name="Averette A.F."/>
            <person name="Boekhout T."/>
            <person name="Porcel B.M."/>
            <person name="Nowrousian M."/>
            <person name="Cuomo C.A."/>
            <person name="Sun S."/>
            <person name="Heitman J."/>
            <person name="Coelho M.A."/>
        </authorList>
    </citation>
    <scope>NUCLEOTIDE SEQUENCE</scope>
    <source>
        <strain evidence="10">CBS 7841</strain>
    </source>
</reference>
<feature type="domain" description="Zn(2)-C6 fungal-type" evidence="9">
    <location>
        <begin position="56"/>
        <end position="85"/>
    </location>
</feature>
<dbReference type="SMART" id="SM00066">
    <property type="entry name" value="GAL4"/>
    <property type="match status" value="1"/>
</dbReference>
<dbReference type="SUPFAM" id="SSF55785">
    <property type="entry name" value="PYP-like sensor domain (PAS domain)"/>
    <property type="match status" value="1"/>
</dbReference>
<feature type="region of interest" description="Disordered" evidence="8">
    <location>
        <begin position="88"/>
        <end position="108"/>
    </location>
</feature>
<keyword evidence="3" id="KW-0805">Transcription regulation</keyword>
<dbReference type="EMBL" id="CP143785">
    <property type="protein sequence ID" value="WVN86456.1"/>
    <property type="molecule type" value="Genomic_DNA"/>
</dbReference>
<feature type="region of interest" description="Disordered" evidence="8">
    <location>
        <begin position="1"/>
        <end position="31"/>
    </location>
</feature>
<evidence type="ECO:0000256" key="2">
    <source>
        <dbReference type="ARBA" id="ARBA00022833"/>
    </source>
</evidence>
<feature type="region of interest" description="Disordered" evidence="8">
    <location>
        <begin position="369"/>
        <end position="480"/>
    </location>
</feature>
<dbReference type="GO" id="GO:0000981">
    <property type="term" value="F:DNA-binding transcription factor activity, RNA polymerase II-specific"/>
    <property type="evidence" value="ECO:0007669"/>
    <property type="project" value="InterPro"/>
</dbReference>
<dbReference type="InterPro" id="IPR001138">
    <property type="entry name" value="Zn2Cys6_DnaBD"/>
</dbReference>
<dbReference type="GO" id="GO:0008270">
    <property type="term" value="F:zinc ion binding"/>
    <property type="evidence" value="ECO:0007669"/>
    <property type="project" value="InterPro"/>
</dbReference>
<keyword evidence="2" id="KW-0862">Zinc</keyword>
<keyword evidence="6" id="KW-0539">Nucleus</keyword>
<dbReference type="SUPFAM" id="SSF57701">
    <property type="entry name" value="Zn2/Cys6 DNA-binding domain"/>
    <property type="match status" value="1"/>
</dbReference>
<reference evidence="10" key="3">
    <citation type="submission" date="2024-01" db="EMBL/GenBank/DDBJ databases">
        <authorList>
            <person name="Coelho M.A."/>
            <person name="David-Palma M."/>
            <person name="Shea T."/>
            <person name="Sun S."/>
            <person name="Cuomo C.A."/>
            <person name="Heitman J."/>
        </authorList>
    </citation>
    <scope>NUCLEOTIDE SEQUENCE</scope>
    <source>
        <strain evidence="10">CBS 7841</strain>
    </source>
</reference>
<evidence type="ECO:0000256" key="8">
    <source>
        <dbReference type="SAM" id="MobiDB-lite"/>
    </source>
</evidence>
<dbReference type="GeneID" id="91085833"/>
<keyword evidence="11" id="KW-1185">Reference proteome</keyword>
<organism evidence="10 11">
    <name type="scientific">Cryptococcus depauperatus CBS 7841</name>
    <dbReference type="NCBI Taxonomy" id="1295531"/>
    <lineage>
        <taxon>Eukaryota</taxon>
        <taxon>Fungi</taxon>
        <taxon>Dikarya</taxon>
        <taxon>Basidiomycota</taxon>
        <taxon>Agaricomycotina</taxon>
        <taxon>Tremellomycetes</taxon>
        <taxon>Tremellales</taxon>
        <taxon>Cryptococcaceae</taxon>
        <taxon>Cryptococcus</taxon>
    </lineage>
</organism>
<dbReference type="InterPro" id="IPR036864">
    <property type="entry name" value="Zn2-C6_fun-type_DNA-bd_sf"/>
</dbReference>